<organism evidence="2 3">
    <name type="scientific">Plectosphaerella cucumerina</name>
    <dbReference type="NCBI Taxonomy" id="40658"/>
    <lineage>
        <taxon>Eukaryota</taxon>
        <taxon>Fungi</taxon>
        <taxon>Dikarya</taxon>
        <taxon>Ascomycota</taxon>
        <taxon>Pezizomycotina</taxon>
        <taxon>Sordariomycetes</taxon>
        <taxon>Hypocreomycetidae</taxon>
        <taxon>Glomerellales</taxon>
        <taxon>Plectosphaerellaceae</taxon>
        <taxon>Plectosphaerella</taxon>
    </lineage>
</organism>
<evidence type="ECO:0000313" key="3">
    <source>
        <dbReference type="Proteomes" id="UP000813385"/>
    </source>
</evidence>
<gene>
    <name evidence="2" type="ORF">B0T11DRAFT_113845</name>
</gene>
<reference evidence="2" key="1">
    <citation type="journal article" date="2021" name="Nat. Commun.">
        <title>Genetic determinants of endophytism in the Arabidopsis root mycobiome.</title>
        <authorList>
            <person name="Mesny F."/>
            <person name="Miyauchi S."/>
            <person name="Thiergart T."/>
            <person name="Pickel B."/>
            <person name="Atanasova L."/>
            <person name="Karlsson M."/>
            <person name="Huettel B."/>
            <person name="Barry K.W."/>
            <person name="Haridas S."/>
            <person name="Chen C."/>
            <person name="Bauer D."/>
            <person name="Andreopoulos W."/>
            <person name="Pangilinan J."/>
            <person name="LaButti K."/>
            <person name="Riley R."/>
            <person name="Lipzen A."/>
            <person name="Clum A."/>
            <person name="Drula E."/>
            <person name="Henrissat B."/>
            <person name="Kohler A."/>
            <person name="Grigoriev I.V."/>
            <person name="Martin F.M."/>
            <person name="Hacquard S."/>
        </authorList>
    </citation>
    <scope>NUCLEOTIDE SEQUENCE</scope>
    <source>
        <strain evidence="2">MPI-CAGE-AT-0016</strain>
    </source>
</reference>
<sequence length="508" mass="56938">MSIIADWVGIQHVVDFDGGIVMKGPTAMLMPTGRRDDIIQWHLVTTGRERRRLTYRNGVSQCTQRAKLAEVSFETLKINRRMVVGWVEEAYSTITTAEADCSQIRLSGARRPKLRVSITEAVISFSDIFTAQVKAKLGRRCTGYYSPAQPTYREVLNFAADEKVVVYDVGKKTGWLLDAETILLHVMWTRNHCDSFSFDGKPPEIKTGTDIRDIMQKNSKLDLYDPEEDEPRQTWNHLVKKYWSLVEVCRGKVEEAQMQEGWRAEGPASVIGFDFMTIVKGRSLEFKECKVNMETSGGWEKLVKELDVLLFLGRGFGDLIKPAPLLKLAPCQHLRAMPTGSDYLAAPVHVLLQLCNIDQENKHVDQCRTSKGDLWWEPRAGHQLFEHCPASTSPNCTCQRLQKFGGAQLRPGAEYPLCLHSTASKGAVIFGEVPSHERMKVALIKRIKPEKKEKDFAGKTATEAGQPLSNALNAKPTLQSNQVPKPTPIYCRNSTSNPGAPPIPQSVD</sequence>
<evidence type="ECO:0000256" key="1">
    <source>
        <dbReference type="SAM" id="MobiDB-lite"/>
    </source>
</evidence>
<dbReference type="AlphaFoldDB" id="A0A8K0TES2"/>
<protein>
    <submittedName>
        <fullName evidence="2">Uncharacterized protein</fullName>
    </submittedName>
</protein>
<keyword evidence="3" id="KW-1185">Reference proteome</keyword>
<dbReference type="OrthoDB" id="4850280at2759"/>
<dbReference type="Proteomes" id="UP000813385">
    <property type="component" value="Unassembled WGS sequence"/>
</dbReference>
<evidence type="ECO:0000313" key="2">
    <source>
        <dbReference type="EMBL" id="KAH7359267.1"/>
    </source>
</evidence>
<accession>A0A8K0TES2</accession>
<feature type="region of interest" description="Disordered" evidence="1">
    <location>
        <begin position="453"/>
        <end position="508"/>
    </location>
</feature>
<proteinExistence type="predicted"/>
<feature type="compositionally biased region" description="Pro residues" evidence="1">
    <location>
        <begin position="499"/>
        <end position="508"/>
    </location>
</feature>
<dbReference type="EMBL" id="JAGPXD010000004">
    <property type="protein sequence ID" value="KAH7359267.1"/>
    <property type="molecule type" value="Genomic_DNA"/>
</dbReference>
<name>A0A8K0TES2_9PEZI</name>
<feature type="compositionally biased region" description="Polar residues" evidence="1">
    <location>
        <begin position="467"/>
        <end position="484"/>
    </location>
</feature>
<comment type="caution">
    <text evidence="2">The sequence shown here is derived from an EMBL/GenBank/DDBJ whole genome shotgun (WGS) entry which is preliminary data.</text>
</comment>